<dbReference type="PANTHER" id="PTHR46590">
    <property type="entry name" value="PHOSPHATIDYLINOSITOL TRANSFER PROTEIN CSR1-RELATED"/>
    <property type="match status" value="1"/>
</dbReference>
<dbReference type="EMBL" id="JAGPUO010000011">
    <property type="protein sequence ID" value="KAG5659846.1"/>
    <property type="molecule type" value="Genomic_DNA"/>
</dbReference>
<dbReference type="PANTHER" id="PTHR46590:SF1">
    <property type="entry name" value="PHOSPHATIDYLINOSITOL TRANSFER PROTEIN CSR1"/>
    <property type="match status" value="1"/>
</dbReference>
<evidence type="ECO:0000313" key="2">
    <source>
        <dbReference type="EMBL" id="KAG5659846.1"/>
    </source>
</evidence>
<dbReference type="PROSITE" id="PS50191">
    <property type="entry name" value="CRAL_TRIO"/>
    <property type="match status" value="1"/>
</dbReference>
<dbReference type="InterPro" id="IPR001251">
    <property type="entry name" value="CRAL-TRIO_dom"/>
</dbReference>
<dbReference type="SMART" id="SM01100">
    <property type="entry name" value="CRAL_TRIO_N"/>
    <property type="match status" value="1"/>
</dbReference>
<comment type="caution">
    <text evidence="2">The sequence shown here is derived from an EMBL/GenBank/DDBJ whole genome shotgun (WGS) entry which is preliminary data.</text>
</comment>
<feature type="domain" description="CRAL-TRIO" evidence="1">
    <location>
        <begin position="150"/>
        <end position="309"/>
    </location>
</feature>
<organism evidence="2 3">
    <name type="scientific">Fusarium avenaceum</name>
    <dbReference type="NCBI Taxonomy" id="40199"/>
    <lineage>
        <taxon>Eukaryota</taxon>
        <taxon>Fungi</taxon>
        <taxon>Dikarya</taxon>
        <taxon>Ascomycota</taxon>
        <taxon>Pezizomycotina</taxon>
        <taxon>Sordariomycetes</taxon>
        <taxon>Hypocreomycetidae</taxon>
        <taxon>Hypocreales</taxon>
        <taxon>Nectriaceae</taxon>
        <taxon>Fusarium</taxon>
        <taxon>Fusarium tricinctum species complex</taxon>
    </lineage>
</organism>
<dbReference type="AlphaFoldDB" id="A0A9P7KNL5"/>
<dbReference type="Pfam" id="PF00650">
    <property type="entry name" value="CRAL_TRIO"/>
    <property type="match status" value="1"/>
</dbReference>
<evidence type="ECO:0000259" key="1">
    <source>
        <dbReference type="PROSITE" id="PS50191"/>
    </source>
</evidence>
<name>A0A9P7KNL5_9HYPO</name>
<protein>
    <recommendedName>
        <fullName evidence="1">CRAL-TRIO domain-containing protein</fullName>
    </recommendedName>
</protein>
<proteinExistence type="predicted"/>
<dbReference type="InterPro" id="IPR011074">
    <property type="entry name" value="CRAL/TRIO_N_dom"/>
</dbReference>
<sequence length="407" mass="46902">MSKLFTYFANTSFSSVSTLELTMSASTEPGTRGNLTVEQQKSLQEAWVHLLRLGGDQDIPHDAPDKTNDFLQHFKNKSPEHFKKNLWETFLADHPDTSILRFLRARDWDVPKAMDMFVSSLNWRDERQVQKTIIGGGEAVSLKKSLTPDEEAFMAQYRSGKCYVRGTDNDNHPILAIKVRLHDPHKQTAEAMETFVLHNIETLRMMSREPNDKVCLIFDLTGFGLRNMDFHVVKFLVDILETRYPETLGVVLVHNAPFVFWGVWTVIKHWLDPVVASKIHFTSGTKGLLKFIPKANLQKSYGGEDPWEYKYVEAVPSENERMGSEEKKTKIQIERQELIDQFEQLTVEWATSQDSEASLEAKERRDELAQLLELNYWKLDPYIRSGTYYHRAGVVNRQGGVDFKAAR</sequence>
<dbReference type="SUPFAM" id="SSF46938">
    <property type="entry name" value="CRAL/TRIO N-terminal domain"/>
    <property type="match status" value="1"/>
</dbReference>
<dbReference type="Pfam" id="PF03765">
    <property type="entry name" value="CRAL_TRIO_N"/>
    <property type="match status" value="1"/>
</dbReference>
<dbReference type="SMART" id="SM00516">
    <property type="entry name" value="SEC14"/>
    <property type="match status" value="1"/>
</dbReference>
<evidence type="ECO:0000313" key="3">
    <source>
        <dbReference type="Proteomes" id="UP000782241"/>
    </source>
</evidence>
<accession>A0A9P7KNL5</accession>
<dbReference type="SUPFAM" id="SSF52087">
    <property type="entry name" value="CRAL/TRIO domain"/>
    <property type="match status" value="1"/>
</dbReference>
<dbReference type="InterPro" id="IPR036273">
    <property type="entry name" value="CRAL/TRIO_N_dom_sf"/>
</dbReference>
<keyword evidence="3" id="KW-1185">Reference proteome</keyword>
<dbReference type="InterPro" id="IPR052432">
    <property type="entry name" value="PITP/CRAL-TRIO"/>
</dbReference>
<reference evidence="2" key="1">
    <citation type="submission" date="2021-04" db="EMBL/GenBank/DDBJ databases">
        <title>Draft genome of Fusarium avenaceum strain F156N33, isolated from an atmospheric sample in Virginia.</title>
        <authorList>
            <person name="Yang S."/>
            <person name="Vinatzer B.A."/>
            <person name="Coleman J."/>
        </authorList>
    </citation>
    <scope>NUCLEOTIDE SEQUENCE</scope>
    <source>
        <strain evidence="2">F156N33</strain>
    </source>
</reference>
<gene>
    <name evidence="2" type="ORF">KAF25_002405</name>
</gene>
<dbReference type="Gene3D" id="3.40.525.10">
    <property type="entry name" value="CRAL-TRIO lipid binding domain"/>
    <property type="match status" value="1"/>
</dbReference>
<dbReference type="CDD" id="cd00170">
    <property type="entry name" value="SEC14"/>
    <property type="match status" value="1"/>
</dbReference>
<dbReference type="Proteomes" id="UP000782241">
    <property type="component" value="Unassembled WGS sequence"/>
</dbReference>
<dbReference type="InterPro" id="IPR036865">
    <property type="entry name" value="CRAL-TRIO_dom_sf"/>
</dbReference>